<dbReference type="AlphaFoldDB" id="A0A5C3NTD0"/>
<dbReference type="EMBL" id="ML211744">
    <property type="protein sequence ID" value="TFK80585.1"/>
    <property type="molecule type" value="Genomic_DNA"/>
</dbReference>
<organism evidence="1 2">
    <name type="scientific">Polyporus arcularius HHB13444</name>
    <dbReference type="NCBI Taxonomy" id="1314778"/>
    <lineage>
        <taxon>Eukaryota</taxon>
        <taxon>Fungi</taxon>
        <taxon>Dikarya</taxon>
        <taxon>Basidiomycota</taxon>
        <taxon>Agaricomycotina</taxon>
        <taxon>Agaricomycetes</taxon>
        <taxon>Polyporales</taxon>
        <taxon>Polyporaceae</taxon>
        <taxon>Polyporus</taxon>
    </lineage>
</organism>
<evidence type="ECO:0000313" key="1">
    <source>
        <dbReference type="EMBL" id="TFK80585.1"/>
    </source>
</evidence>
<proteinExistence type="predicted"/>
<keyword evidence="2" id="KW-1185">Reference proteome</keyword>
<accession>A0A5C3NTD0</accession>
<protein>
    <submittedName>
        <fullName evidence="1">Uncharacterized protein</fullName>
    </submittedName>
</protein>
<reference evidence="1 2" key="1">
    <citation type="journal article" date="2019" name="Nat. Ecol. Evol.">
        <title>Megaphylogeny resolves global patterns of mushroom evolution.</title>
        <authorList>
            <person name="Varga T."/>
            <person name="Krizsan K."/>
            <person name="Foldi C."/>
            <person name="Dima B."/>
            <person name="Sanchez-Garcia M."/>
            <person name="Sanchez-Ramirez S."/>
            <person name="Szollosi G.J."/>
            <person name="Szarkandi J.G."/>
            <person name="Papp V."/>
            <person name="Albert L."/>
            <person name="Andreopoulos W."/>
            <person name="Angelini C."/>
            <person name="Antonin V."/>
            <person name="Barry K.W."/>
            <person name="Bougher N.L."/>
            <person name="Buchanan P."/>
            <person name="Buyck B."/>
            <person name="Bense V."/>
            <person name="Catcheside P."/>
            <person name="Chovatia M."/>
            <person name="Cooper J."/>
            <person name="Damon W."/>
            <person name="Desjardin D."/>
            <person name="Finy P."/>
            <person name="Geml J."/>
            <person name="Haridas S."/>
            <person name="Hughes K."/>
            <person name="Justo A."/>
            <person name="Karasinski D."/>
            <person name="Kautmanova I."/>
            <person name="Kiss B."/>
            <person name="Kocsube S."/>
            <person name="Kotiranta H."/>
            <person name="LaButti K.M."/>
            <person name="Lechner B.E."/>
            <person name="Liimatainen K."/>
            <person name="Lipzen A."/>
            <person name="Lukacs Z."/>
            <person name="Mihaltcheva S."/>
            <person name="Morgado L.N."/>
            <person name="Niskanen T."/>
            <person name="Noordeloos M.E."/>
            <person name="Ohm R.A."/>
            <person name="Ortiz-Santana B."/>
            <person name="Ovrebo C."/>
            <person name="Racz N."/>
            <person name="Riley R."/>
            <person name="Savchenko A."/>
            <person name="Shiryaev A."/>
            <person name="Soop K."/>
            <person name="Spirin V."/>
            <person name="Szebenyi C."/>
            <person name="Tomsovsky M."/>
            <person name="Tulloss R.E."/>
            <person name="Uehling J."/>
            <person name="Grigoriev I.V."/>
            <person name="Vagvolgyi C."/>
            <person name="Papp T."/>
            <person name="Martin F.M."/>
            <person name="Miettinen O."/>
            <person name="Hibbett D.S."/>
            <person name="Nagy L.G."/>
        </authorList>
    </citation>
    <scope>NUCLEOTIDE SEQUENCE [LARGE SCALE GENOMIC DNA]</scope>
    <source>
        <strain evidence="1 2">HHB13444</strain>
    </source>
</reference>
<dbReference type="Proteomes" id="UP000308197">
    <property type="component" value="Unassembled WGS sequence"/>
</dbReference>
<sequence>MASIEYLPEQGRYGIRIPPPLNNDHLAKDTDEERNVVVMVYPPRRAPGYVPNPRDLHWSLSWRVDKGGWKHLHVTAEDTGYDPRLPRRYVYWGPITKSAGNATSGAVEVPLGRMSLAVRRRIEQLAWGVQVAKPNGQWNCQNWVLDLLCKIYWDGIISQATWSEVVSKAHHAWDGRL</sequence>
<evidence type="ECO:0000313" key="2">
    <source>
        <dbReference type="Proteomes" id="UP000308197"/>
    </source>
</evidence>
<name>A0A5C3NTD0_9APHY</name>
<dbReference type="InParanoid" id="A0A5C3NTD0"/>
<gene>
    <name evidence="1" type="ORF">K466DRAFT_605213</name>
</gene>